<gene>
    <name evidence="2" type="ORF">RND71_030523</name>
</gene>
<feature type="compositionally biased region" description="Low complexity" evidence="1">
    <location>
        <begin position="29"/>
        <end position="51"/>
    </location>
</feature>
<organism evidence="2 3">
    <name type="scientific">Anisodus tanguticus</name>
    <dbReference type="NCBI Taxonomy" id="243964"/>
    <lineage>
        <taxon>Eukaryota</taxon>
        <taxon>Viridiplantae</taxon>
        <taxon>Streptophyta</taxon>
        <taxon>Embryophyta</taxon>
        <taxon>Tracheophyta</taxon>
        <taxon>Spermatophyta</taxon>
        <taxon>Magnoliopsida</taxon>
        <taxon>eudicotyledons</taxon>
        <taxon>Gunneridae</taxon>
        <taxon>Pentapetalae</taxon>
        <taxon>asterids</taxon>
        <taxon>lamiids</taxon>
        <taxon>Solanales</taxon>
        <taxon>Solanaceae</taxon>
        <taxon>Solanoideae</taxon>
        <taxon>Hyoscyameae</taxon>
        <taxon>Anisodus</taxon>
    </lineage>
</organism>
<feature type="region of interest" description="Disordered" evidence="1">
    <location>
        <begin position="22"/>
        <end position="51"/>
    </location>
</feature>
<protein>
    <submittedName>
        <fullName evidence="2">Uncharacterized protein</fullName>
    </submittedName>
</protein>
<accession>A0AAE1RGL1</accession>
<keyword evidence="3" id="KW-1185">Reference proteome</keyword>
<dbReference type="Proteomes" id="UP001291623">
    <property type="component" value="Unassembled WGS sequence"/>
</dbReference>
<dbReference type="EMBL" id="JAVYJV010000016">
    <property type="protein sequence ID" value="KAK4351210.1"/>
    <property type="molecule type" value="Genomic_DNA"/>
</dbReference>
<feature type="region of interest" description="Disordered" evidence="1">
    <location>
        <begin position="76"/>
        <end position="98"/>
    </location>
</feature>
<evidence type="ECO:0000256" key="1">
    <source>
        <dbReference type="SAM" id="MobiDB-lite"/>
    </source>
</evidence>
<sequence>METVGKLVRRCYTINHRSRYLQNATRNRGAGPSTAASTTTTTTGPSTTASTTGQVVGLSIVTRLNGRSRKEIVVVEAPLRSRGRPRKESSAPKAHPRP</sequence>
<name>A0AAE1RGL1_9SOLA</name>
<reference evidence="2" key="1">
    <citation type="submission" date="2023-12" db="EMBL/GenBank/DDBJ databases">
        <title>Genome assembly of Anisodus tanguticus.</title>
        <authorList>
            <person name="Wang Y.-J."/>
        </authorList>
    </citation>
    <scope>NUCLEOTIDE SEQUENCE</scope>
    <source>
        <strain evidence="2">KB-2021</strain>
        <tissue evidence="2">Leaf</tissue>
    </source>
</reference>
<dbReference type="AlphaFoldDB" id="A0AAE1RGL1"/>
<evidence type="ECO:0000313" key="3">
    <source>
        <dbReference type="Proteomes" id="UP001291623"/>
    </source>
</evidence>
<comment type="caution">
    <text evidence="2">The sequence shown here is derived from an EMBL/GenBank/DDBJ whole genome shotgun (WGS) entry which is preliminary data.</text>
</comment>
<proteinExistence type="predicted"/>
<evidence type="ECO:0000313" key="2">
    <source>
        <dbReference type="EMBL" id="KAK4351210.1"/>
    </source>
</evidence>